<organism evidence="2">
    <name type="scientific">Streptomyces sp. SID12501</name>
    <dbReference type="NCBI Taxonomy" id="2706042"/>
    <lineage>
        <taxon>Bacteria</taxon>
        <taxon>Bacillati</taxon>
        <taxon>Actinomycetota</taxon>
        <taxon>Actinomycetes</taxon>
        <taxon>Kitasatosporales</taxon>
        <taxon>Streptomycetaceae</taxon>
        <taxon>Streptomyces</taxon>
    </lineage>
</organism>
<evidence type="ECO:0000256" key="1">
    <source>
        <dbReference type="SAM" id="Phobius"/>
    </source>
</evidence>
<evidence type="ECO:0000313" key="2">
    <source>
        <dbReference type="EMBL" id="NEC86640.1"/>
    </source>
</evidence>
<reference evidence="2" key="1">
    <citation type="submission" date="2020-01" db="EMBL/GenBank/DDBJ databases">
        <title>Insect and environment-associated Actinomycetes.</title>
        <authorList>
            <person name="Currrie C."/>
            <person name="Chevrette M."/>
            <person name="Carlson C."/>
            <person name="Stubbendieck R."/>
            <person name="Wendt-Pienkowski E."/>
        </authorList>
    </citation>
    <scope>NUCLEOTIDE SEQUENCE</scope>
    <source>
        <strain evidence="2">SID12501</strain>
    </source>
</reference>
<keyword evidence="1" id="KW-0472">Membrane</keyword>
<dbReference type="EMBL" id="JAAGLU010000009">
    <property type="protein sequence ID" value="NEC86640.1"/>
    <property type="molecule type" value="Genomic_DNA"/>
</dbReference>
<gene>
    <name evidence="2" type="ORF">G3I71_12615</name>
</gene>
<name>A0A6B3BQN1_9ACTN</name>
<feature type="transmembrane region" description="Helical" evidence="1">
    <location>
        <begin position="20"/>
        <end position="53"/>
    </location>
</feature>
<feature type="transmembrane region" description="Helical" evidence="1">
    <location>
        <begin position="65"/>
        <end position="83"/>
    </location>
</feature>
<accession>A0A6B3BQN1</accession>
<dbReference type="AlphaFoldDB" id="A0A6B3BQN1"/>
<comment type="caution">
    <text evidence="2">The sequence shown here is derived from an EMBL/GenBank/DDBJ whole genome shotgun (WGS) entry which is preliminary data.</text>
</comment>
<keyword evidence="1" id="KW-0812">Transmembrane</keyword>
<proteinExistence type="predicted"/>
<sequence length="141" mass="14489">MAYSEAHTAHVDSQGRGTGWGWFLAWFAVGACAAAGLAAILTVGLVLLVLAAVAAGLLLRKGPRNAVAGGLTGLALPLFYIAYLNRGGPGDVCRSSAGGQTCTEEYTPVPFLVGGVLVFVAGFVIFLMIERATRKAPVPGR</sequence>
<protein>
    <submittedName>
        <fullName evidence="2">Uncharacterized protein</fullName>
    </submittedName>
</protein>
<dbReference type="RefSeq" id="WP_164314100.1">
    <property type="nucleotide sequence ID" value="NZ_JAAGLU010000009.1"/>
</dbReference>
<keyword evidence="1" id="KW-1133">Transmembrane helix</keyword>
<feature type="transmembrane region" description="Helical" evidence="1">
    <location>
        <begin position="109"/>
        <end position="129"/>
    </location>
</feature>